<dbReference type="Proteomes" id="UP000503447">
    <property type="component" value="Chromosome"/>
</dbReference>
<protein>
    <recommendedName>
        <fullName evidence="4">Peptidase MA-like domain-containing protein</fullName>
    </recommendedName>
</protein>
<accession>A0A6M5YH24</accession>
<dbReference type="AlphaFoldDB" id="A0A6M5YH24"/>
<dbReference type="RefSeq" id="WP_171469544.1">
    <property type="nucleotide sequence ID" value="NZ_CP053452.2"/>
</dbReference>
<evidence type="ECO:0000256" key="1">
    <source>
        <dbReference type="SAM" id="MobiDB-lite"/>
    </source>
</evidence>
<keyword evidence="3" id="KW-1185">Reference proteome</keyword>
<evidence type="ECO:0000313" key="2">
    <source>
        <dbReference type="EMBL" id="QJW93337.1"/>
    </source>
</evidence>
<evidence type="ECO:0008006" key="4">
    <source>
        <dbReference type="Google" id="ProtNLM"/>
    </source>
</evidence>
<dbReference type="KEGG" id="ftj:FTUN_0843"/>
<dbReference type="EMBL" id="CP053452">
    <property type="protein sequence ID" value="QJW93337.1"/>
    <property type="molecule type" value="Genomic_DNA"/>
</dbReference>
<evidence type="ECO:0000313" key="3">
    <source>
        <dbReference type="Proteomes" id="UP000503447"/>
    </source>
</evidence>
<name>A0A6M5YH24_9BACT</name>
<feature type="region of interest" description="Disordered" evidence="1">
    <location>
        <begin position="324"/>
        <end position="367"/>
    </location>
</feature>
<reference evidence="3" key="1">
    <citation type="submission" date="2020-05" db="EMBL/GenBank/DDBJ databases">
        <title>Frigoriglobus tundricola gen. nov., sp. nov., a psychrotolerant cellulolytic planctomycete of the family Gemmataceae with two divergent copies of 16S rRNA gene.</title>
        <authorList>
            <person name="Kulichevskaya I.S."/>
            <person name="Ivanova A.A."/>
            <person name="Naumoff D.G."/>
            <person name="Beletsky A.V."/>
            <person name="Rijpstra W.I.C."/>
            <person name="Sinninghe Damste J.S."/>
            <person name="Mardanov A.V."/>
            <person name="Ravin N.V."/>
            <person name="Dedysh S.N."/>
        </authorList>
    </citation>
    <scope>NUCLEOTIDE SEQUENCE [LARGE SCALE GENOMIC DNA]</scope>
    <source>
        <strain evidence="3">PL17</strain>
    </source>
</reference>
<proteinExistence type="predicted"/>
<sequence>MVRFKVSALVAAGAAVLFYLGVGWSNEGAPTEPPGPAHPPQGTSGERQLVPSTVVNDWPSNKPTATGADARADEVGSQFRSPNFVVHAPTPMMARVIASEAEFHRRALALKWLGQELPAWSKPCVVRFTVNHGASGGATTFTFGKNPAGEPVLTSASMELRDSFVQALNSTLPHEIMHTVLASHFGKQLPRWADEGIAVTAESDEEQFNHDVRVRELLNAGRGIRLRALLPMTEYPRDMIVLYAEGHSLARFLASRPAVATVLQDFPTVGTMFPITGEDRHRRLIAFVQLGTRDNTVESWSKAAKDVYGFNSIDELEEAWMTSLKQPPSRVKPKAGQAPVPTKQNAEDNRIPPARLPTEPLPVPPKP</sequence>
<organism evidence="2 3">
    <name type="scientific">Frigoriglobus tundricola</name>
    <dbReference type="NCBI Taxonomy" id="2774151"/>
    <lineage>
        <taxon>Bacteria</taxon>
        <taxon>Pseudomonadati</taxon>
        <taxon>Planctomycetota</taxon>
        <taxon>Planctomycetia</taxon>
        <taxon>Gemmatales</taxon>
        <taxon>Gemmataceae</taxon>
        <taxon>Frigoriglobus</taxon>
    </lineage>
</organism>
<gene>
    <name evidence="2" type="ORF">FTUN_0843</name>
</gene>